<feature type="compositionally biased region" description="Low complexity" evidence="1">
    <location>
        <begin position="1041"/>
        <end position="1050"/>
    </location>
</feature>
<feature type="region of interest" description="Disordered" evidence="1">
    <location>
        <begin position="371"/>
        <end position="446"/>
    </location>
</feature>
<feature type="region of interest" description="Disordered" evidence="1">
    <location>
        <begin position="919"/>
        <end position="1063"/>
    </location>
</feature>
<feature type="compositionally biased region" description="Low complexity" evidence="1">
    <location>
        <begin position="920"/>
        <end position="930"/>
    </location>
</feature>
<sequence>MQWRRRRRVLVVVGAAQRALLLRGLQLVTDDDDERLEAAERRWLESPKVRAVRELIQRFQVADDDDQQDDGSEDEESRDEERGGRERHWKPRPRFHQHHQGQHGTYGPSASGQEKRTFNEDEYTRITTPRQDVLFKKGYLGRKRPTTADPASNGSNGLSNGASTNGSANGDGTLHNGESLDADCGDGSDMMDDQAYYYPGAFVDPATGMYYVNGGYEMYDPYTGAVTVVVGPGPGMMGLPPMGLPPIEFFNPRLPPPPHGPPPHMAPMQSDYCYMHGRKRFSVDSQVSENCSGPSSESAGSGSGPPSGPPSSPQECDSGGLPSGPSPGPPPGPLPPMGPLPYPPHPHYMYPYMFGAPLYSLDGVSVQGGPPYGPICDVNAVSKRRKKKRRRKRRRGVGTDDGSEESSSEDNQLEEGEGAGLSSLSSQSAEDSQATPTDSDAFPEFVPKAVDPATVVAASTLNGDASAWEPSILTPPQTPTACALTEHKESPVVHVQPTEAVELITSCSAADELPAAEDAAEQPKLAPSEVSSTSAPEERPEEAPAPAVPEETPAQESSPPSAVETVEKSAEPSPATVEAKEIPPLAETAAEAHSTPCNAAEVICEATPVPVKEPQPAPEPLKEVEAIAKVKNGVKQEKHSAPKVNGEVLCVSKKAVDQSSTPLVNGKEEVEFKSSLTLPVEKVPVCNGEVICFKGAVESNPETVLSQCIDISGDTGKDKSVQRTETLDVILNNNNDLKQKGKVNQNRNAVNDVTVKGDKIVSVTNGKVKKVRNNSSPDHQESNGFAEKSRLSESPSRDEVSEVAVERGKGDKKTTPAQTKNEPTSRTKEAKSAKRKAKKGAPAKTDLSSKAGGVNGAMASTPPPPGPLPADPTPKPTEGAPDDLGFSLRPEPSIAWGRRNETKVRPVDDVLLQALVGSVQSAPQSAPQSAETKVDIPVELETPVPAPAPSPAPAPVAPRLEAEAEAVAEPAPVAAVAEPQTEPKGSRLTPSSAHRHSRAKKWRQKERAPTPGRELTASSSSLSSSDEADEGETVIFVSPLAATATTTTTAPAVEQAEQRESPLRITEAVTAWLRDHESEEVLVPAVEHAAVSDSESETDDAEDDGDDENAQPPKNAIGNPFRASSHSSTTSTTPAQGHGADVEERVASLDEPEAAWDTLCDPSLFVAKYYRLGDDPQDSMPAVVALELRPDLDLDVKHQRERGVRSSVSPEKGLSALCDQHDSGVHSDESGDEHHTPTKDMQAQAEEFAAKSAYLLRQLKGQSPGVPCGGICCSLQ</sequence>
<feature type="compositionally biased region" description="Low complexity" evidence="1">
    <location>
        <begin position="1124"/>
        <end position="1133"/>
    </location>
</feature>
<feature type="region of interest" description="Disordered" evidence="1">
    <location>
        <begin position="60"/>
        <end position="115"/>
    </location>
</feature>
<comment type="caution">
    <text evidence="3">The sequence shown here is derived from an EMBL/GenBank/DDBJ whole genome shotgun (WGS) entry which is preliminary data.</text>
</comment>
<feature type="region of interest" description="Disordered" evidence="1">
    <location>
        <begin position="284"/>
        <end position="338"/>
    </location>
</feature>
<evidence type="ECO:0000256" key="1">
    <source>
        <dbReference type="SAM" id="MobiDB-lite"/>
    </source>
</evidence>
<keyword evidence="2" id="KW-0732">Signal</keyword>
<proteinExistence type="predicted"/>
<dbReference type="Proteomes" id="UP001219518">
    <property type="component" value="Unassembled WGS sequence"/>
</dbReference>
<feature type="compositionally biased region" description="Basic residues" evidence="1">
    <location>
        <begin position="87"/>
        <end position="101"/>
    </location>
</feature>
<feature type="compositionally biased region" description="Basic residues" evidence="1">
    <location>
        <begin position="382"/>
        <end position="396"/>
    </location>
</feature>
<feature type="compositionally biased region" description="Pro residues" evidence="1">
    <location>
        <begin position="861"/>
        <end position="875"/>
    </location>
</feature>
<feature type="region of interest" description="Disordered" evidence="1">
    <location>
        <begin position="134"/>
        <end position="186"/>
    </location>
</feature>
<dbReference type="AlphaFoldDB" id="A0AAE1HIQ9"/>
<name>A0AAE1HIQ9_9NEOP</name>
<organism evidence="3 4">
    <name type="scientific">Frankliniella fusca</name>
    <dbReference type="NCBI Taxonomy" id="407009"/>
    <lineage>
        <taxon>Eukaryota</taxon>
        <taxon>Metazoa</taxon>
        <taxon>Ecdysozoa</taxon>
        <taxon>Arthropoda</taxon>
        <taxon>Hexapoda</taxon>
        <taxon>Insecta</taxon>
        <taxon>Pterygota</taxon>
        <taxon>Neoptera</taxon>
        <taxon>Paraneoptera</taxon>
        <taxon>Thysanoptera</taxon>
        <taxon>Terebrantia</taxon>
        <taxon>Thripoidea</taxon>
        <taxon>Thripidae</taxon>
        <taxon>Frankliniella</taxon>
    </lineage>
</organism>
<protein>
    <submittedName>
        <fullName evidence="3">Protein lifeguard 1</fullName>
    </submittedName>
</protein>
<feature type="compositionally biased region" description="Basic residues" evidence="1">
    <location>
        <begin position="993"/>
        <end position="1004"/>
    </location>
</feature>
<feature type="compositionally biased region" description="Pro residues" evidence="1">
    <location>
        <begin position="944"/>
        <end position="956"/>
    </location>
</feature>
<evidence type="ECO:0000313" key="3">
    <source>
        <dbReference type="EMBL" id="KAK3921315.1"/>
    </source>
</evidence>
<feature type="compositionally biased region" description="Acidic residues" evidence="1">
    <location>
        <begin position="62"/>
        <end position="78"/>
    </location>
</feature>
<gene>
    <name evidence="3" type="ORF">KUF71_010530</name>
</gene>
<accession>A0AAE1HIQ9</accession>
<feature type="compositionally biased region" description="Acidic residues" evidence="1">
    <location>
        <begin position="401"/>
        <end position="417"/>
    </location>
</feature>
<reference evidence="3" key="1">
    <citation type="submission" date="2021-07" db="EMBL/GenBank/DDBJ databases">
        <authorList>
            <person name="Catto M.A."/>
            <person name="Jacobson A."/>
            <person name="Kennedy G."/>
            <person name="Labadie P."/>
            <person name="Hunt B.G."/>
            <person name="Srinivasan R."/>
        </authorList>
    </citation>
    <scope>NUCLEOTIDE SEQUENCE</scope>
    <source>
        <strain evidence="3">PL_HMW_Pooled</strain>
        <tissue evidence="3">Head</tissue>
    </source>
</reference>
<feature type="compositionally biased region" description="Acidic residues" evidence="1">
    <location>
        <begin position="1094"/>
        <end position="1109"/>
    </location>
</feature>
<feature type="compositionally biased region" description="Low complexity" evidence="1">
    <location>
        <begin position="151"/>
        <end position="170"/>
    </location>
</feature>
<feature type="compositionally biased region" description="Pro residues" evidence="1">
    <location>
        <begin position="324"/>
        <end position="338"/>
    </location>
</feature>
<keyword evidence="4" id="KW-1185">Reference proteome</keyword>
<feature type="region of interest" description="Disordered" evidence="1">
    <location>
        <begin position="1084"/>
        <end position="1149"/>
    </location>
</feature>
<evidence type="ECO:0000313" key="4">
    <source>
        <dbReference type="Proteomes" id="UP001219518"/>
    </source>
</evidence>
<reference evidence="3" key="2">
    <citation type="journal article" date="2023" name="BMC Genomics">
        <title>Pest status, molecular evolution, and epigenetic factors derived from the genome assembly of Frankliniella fusca, a thysanopteran phytovirus vector.</title>
        <authorList>
            <person name="Catto M.A."/>
            <person name="Labadie P.E."/>
            <person name="Jacobson A.L."/>
            <person name="Kennedy G.G."/>
            <person name="Srinivasan R."/>
            <person name="Hunt B.G."/>
        </authorList>
    </citation>
    <scope>NUCLEOTIDE SEQUENCE</scope>
    <source>
        <strain evidence="3">PL_HMW_Pooled</strain>
    </source>
</reference>
<feature type="signal peptide" evidence="2">
    <location>
        <begin position="1"/>
        <end position="21"/>
    </location>
</feature>
<feature type="compositionally biased region" description="Basic and acidic residues" evidence="1">
    <location>
        <begin position="1219"/>
        <end position="1238"/>
    </location>
</feature>
<feature type="compositionally biased region" description="Low complexity" evidence="1">
    <location>
        <begin position="965"/>
        <end position="979"/>
    </location>
</feature>
<feature type="compositionally biased region" description="Basic and acidic residues" evidence="1">
    <location>
        <begin position="787"/>
        <end position="814"/>
    </location>
</feature>
<feature type="compositionally biased region" description="Low complexity" evidence="1">
    <location>
        <begin position="420"/>
        <end position="434"/>
    </location>
</feature>
<feature type="chain" id="PRO_5042146954" evidence="2">
    <location>
        <begin position="22"/>
        <end position="1276"/>
    </location>
</feature>
<feature type="region of interest" description="Disordered" evidence="1">
    <location>
        <begin position="1199"/>
        <end position="1241"/>
    </location>
</feature>
<feature type="region of interest" description="Disordered" evidence="1">
    <location>
        <begin position="764"/>
        <end position="900"/>
    </location>
</feature>
<evidence type="ECO:0000256" key="2">
    <source>
        <dbReference type="SAM" id="SignalP"/>
    </source>
</evidence>
<dbReference type="EMBL" id="JAHWGI010001033">
    <property type="protein sequence ID" value="KAK3921315.1"/>
    <property type="molecule type" value="Genomic_DNA"/>
</dbReference>
<feature type="compositionally biased region" description="Basic and acidic residues" evidence="1">
    <location>
        <begin position="823"/>
        <end position="832"/>
    </location>
</feature>
<feature type="region of interest" description="Disordered" evidence="1">
    <location>
        <begin position="512"/>
        <end position="595"/>
    </location>
</feature>
<feature type="compositionally biased region" description="Low complexity" evidence="1">
    <location>
        <begin position="544"/>
        <end position="554"/>
    </location>
</feature>